<gene>
    <name evidence="2" type="ORF">CDAR_194691</name>
</gene>
<evidence type="ECO:0000313" key="2">
    <source>
        <dbReference type="EMBL" id="GIY90431.1"/>
    </source>
</evidence>
<dbReference type="EMBL" id="BPLQ01015713">
    <property type="protein sequence ID" value="GIY90431.1"/>
    <property type="molecule type" value="Genomic_DNA"/>
</dbReference>
<protein>
    <submittedName>
        <fullName evidence="2">Uncharacterized protein</fullName>
    </submittedName>
</protein>
<dbReference type="Proteomes" id="UP001054837">
    <property type="component" value="Unassembled WGS sequence"/>
</dbReference>
<accession>A0AAV4X6D8</accession>
<proteinExistence type="predicted"/>
<evidence type="ECO:0000256" key="1">
    <source>
        <dbReference type="SAM" id="Phobius"/>
    </source>
</evidence>
<keyword evidence="3" id="KW-1185">Reference proteome</keyword>
<dbReference type="AlphaFoldDB" id="A0AAV4X6D8"/>
<feature type="transmembrane region" description="Helical" evidence="1">
    <location>
        <begin position="57"/>
        <end position="75"/>
    </location>
</feature>
<comment type="caution">
    <text evidence="2">The sequence shown here is derived from an EMBL/GenBank/DDBJ whole genome shotgun (WGS) entry which is preliminary data.</text>
</comment>
<keyword evidence="1" id="KW-0812">Transmembrane</keyword>
<organism evidence="2 3">
    <name type="scientific">Caerostris darwini</name>
    <dbReference type="NCBI Taxonomy" id="1538125"/>
    <lineage>
        <taxon>Eukaryota</taxon>
        <taxon>Metazoa</taxon>
        <taxon>Ecdysozoa</taxon>
        <taxon>Arthropoda</taxon>
        <taxon>Chelicerata</taxon>
        <taxon>Arachnida</taxon>
        <taxon>Araneae</taxon>
        <taxon>Araneomorphae</taxon>
        <taxon>Entelegynae</taxon>
        <taxon>Araneoidea</taxon>
        <taxon>Araneidae</taxon>
        <taxon>Caerostris</taxon>
    </lineage>
</organism>
<keyword evidence="1" id="KW-0472">Membrane</keyword>
<sequence length="92" mass="10508">MTHDGPLDSDAVLSLDSDPLDFEQLLQSVKEAAVRNSITFIRRIFPFWFCSPVHSSFVVSVTLKICLEIHLALCLETRSQMMMMMLPMSLFK</sequence>
<reference evidence="2 3" key="1">
    <citation type="submission" date="2021-06" db="EMBL/GenBank/DDBJ databases">
        <title>Caerostris darwini draft genome.</title>
        <authorList>
            <person name="Kono N."/>
            <person name="Arakawa K."/>
        </authorList>
    </citation>
    <scope>NUCLEOTIDE SEQUENCE [LARGE SCALE GENOMIC DNA]</scope>
</reference>
<keyword evidence="1" id="KW-1133">Transmembrane helix</keyword>
<name>A0AAV4X6D8_9ARAC</name>
<evidence type="ECO:0000313" key="3">
    <source>
        <dbReference type="Proteomes" id="UP001054837"/>
    </source>
</evidence>